<dbReference type="Proteomes" id="UP001652660">
    <property type="component" value="Chromosome 7c"/>
</dbReference>
<evidence type="ECO:0000313" key="4">
    <source>
        <dbReference type="Proteomes" id="UP001652660"/>
    </source>
</evidence>
<dbReference type="Pfam" id="PF02704">
    <property type="entry name" value="GASA"/>
    <property type="match status" value="1"/>
</dbReference>
<gene>
    <name evidence="5" type="primary">LOC113698283</name>
</gene>
<organism evidence="4 5">
    <name type="scientific">Coffea arabica</name>
    <name type="common">Arabian coffee</name>
    <dbReference type="NCBI Taxonomy" id="13443"/>
    <lineage>
        <taxon>Eukaryota</taxon>
        <taxon>Viridiplantae</taxon>
        <taxon>Streptophyta</taxon>
        <taxon>Embryophyta</taxon>
        <taxon>Tracheophyta</taxon>
        <taxon>Spermatophyta</taxon>
        <taxon>Magnoliopsida</taxon>
        <taxon>eudicotyledons</taxon>
        <taxon>Gunneridae</taxon>
        <taxon>Pentapetalae</taxon>
        <taxon>asterids</taxon>
        <taxon>lamiids</taxon>
        <taxon>Gentianales</taxon>
        <taxon>Rubiaceae</taxon>
        <taxon>Ixoroideae</taxon>
        <taxon>Gardenieae complex</taxon>
        <taxon>Bertiereae - Coffeeae clade</taxon>
        <taxon>Coffeeae</taxon>
        <taxon>Coffea</taxon>
    </lineage>
</organism>
<dbReference type="RefSeq" id="XP_071912945.1">
    <property type="nucleotide sequence ID" value="XM_072056844.1"/>
</dbReference>
<feature type="region of interest" description="Disordered" evidence="2">
    <location>
        <begin position="181"/>
        <end position="228"/>
    </location>
</feature>
<feature type="compositionally biased region" description="Pro residues" evidence="2">
    <location>
        <begin position="43"/>
        <end position="69"/>
    </location>
</feature>
<proteinExistence type="inferred from homology"/>
<keyword evidence="4" id="KW-1185">Reference proteome</keyword>
<evidence type="ECO:0008006" key="6">
    <source>
        <dbReference type="Google" id="ProtNLM"/>
    </source>
</evidence>
<accession>A0ABM4V088</accession>
<dbReference type="GeneID" id="113698283"/>
<evidence type="ECO:0000256" key="1">
    <source>
        <dbReference type="ARBA" id="ARBA00010582"/>
    </source>
</evidence>
<feature type="signal peptide" evidence="3">
    <location>
        <begin position="1"/>
        <end position="22"/>
    </location>
</feature>
<reference evidence="5" key="1">
    <citation type="submission" date="2025-08" db="UniProtKB">
        <authorList>
            <consortium name="RefSeq"/>
        </authorList>
    </citation>
    <scope>IDENTIFICATION</scope>
    <source>
        <tissue evidence="5">Leaves</tissue>
    </source>
</reference>
<feature type="region of interest" description="Disordered" evidence="2">
    <location>
        <begin position="31"/>
        <end position="69"/>
    </location>
</feature>
<feature type="compositionally biased region" description="Pro residues" evidence="2">
    <location>
        <begin position="194"/>
        <end position="228"/>
    </location>
</feature>
<evidence type="ECO:0000256" key="2">
    <source>
        <dbReference type="SAM" id="MobiDB-lite"/>
    </source>
</evidence>
<keyword evidence="3" id="KW-0732">Signal</keyword>
<protein>
    <recommendedName>
        <fullName evidence="6">Gibberellin-regulated protein 14-like</fullName>
    </recommendedName>
</protein>
<evidence type="ECO:0000313" key="5">
    <source>
        <dbReference type="RefSeq" id="XP_071912945.1"/>
    </source>
</evidence>
<evidence type="ECO:0000256" key="3">
    <source>
        <dbReference type="SAM" id="SignalP"/>
    </source>
</evidence>
<feature type="chain" id="PRO_5045628804" description="Gibberellin-regulated protein 14-like" evidence="3">
    <location>
        <begin position="23"/>
        <end position="337"/>
    </location>
</feature>
<comment type="similarity">
    <text evidence="1">Belongs to the GASA family.</text>
</comment>
<dbReference type="PANTHER" id="PTHR23201">
    <property type="entry name" value="EXTENSIN, PROLINE-RICH PROTEIN"/>
    <property type="match status" value="1"/>
</dbReference>
<dbReference type="InterPro" id="IPR003854">
    <property type="entry name" value="GASA"/>
</dbReference>
<name>A0ABM4V088_COFAR</name>
<sequence>MALKSALFLLAFLLLVSTKVTSMEEDILTEHRHGAKSPAHAPVKPPLPSPKKAPVYPPKKAPAYPPKKAPTYPPKVAPIYPPKKAPAYPPKISPVHSPSKQNHGDCVKLCMEYCQKAESKRGCLRICVPCCDQYQCVPGRPEKKCVTWDKVWYHNDYVPCPTPKKVSSWGEELFVKDITQKAPPPPIEASESSPPAPATEASPPPPPIYKPVPVPPPAKKLPPPSPPLKALPPPPPVYKPVPPVPVKKPPVPLPPPPPVRAPAPPSPMQPPPRNTKECFPPCAVRCKLHSRKNVCLRACVTCCDRCKCVPPGQYGNREKCGKCYAGMTTRGGRLKCP</sequence>
<dbReference type="PANTHER" id="PTHR23201:SF53">
    <property type="entry name" value="GIBBERELLIN-REGULATED PROTEIN 14"/>
    <property type="match status" value="1"/>
</dbReference>